<keyword evidence="1" id="KW-0812">Transmembrane</keyword>
<evidence type="ECO:0000256" key="1">
    <source>
        <dbReference type="SAM" id="Phobius"/>
    </source>
</evidence>
<evidence type="ECO:0000313" key="2">
    <source>
        <dbReference type="EMBL" id="MCM6772823.1"/>
    </source>
</evidence>
<keyword evidence="1" id="KW-1133">Transmembrane helix</keyword>
<gene>
    <name evidence="2" type="ORF">NDR86_04975</name>
</gene>
<accession>A0A9X2IV34</accession>
<feature type="transmembrane region" description="Helical" evidence="1">
    <location>
        <begin position="113"/>
        <end position="133"/>
    </location>
</feature>
<dbReference type="EMBL" id="JAMRXG010000002">
    <property type="protein sequence ID" value="MCM6772823.1"/>
    <property type="molecule type" value="Genomic_DNA"/>
</dbReference>
<organism evidence="2 3">
    <name type="scientific">Nocardia pulmonis</name>
    <dbReference type="NCBI Taxonomy" id="2951408"/>
    <lineage>
        <taxon>Bacteria</taxon>
        <taxon>Bacillati</taxon>
        <taxon>Actinomycetota</taxon>
        <taxon>Actinomycetes</taxon>
        <taxon>Mycobacteriales</taxon>
        <taxon>Nocardiaceae</taxon>
        <taxon>Nocardia</taxon>
    </lineage>
</organism>
<dbReference type="RefSeq" id="WP_251909834.1">
    <property type="nucleotide sequence ID" value="NZ_JAMRXG010000002.1"/>
</dbReference>
<feature type="transmembrane region" description="Helical" evidence="1">
    <location>
        <begin position="73"/>
        <end position="93"/>
    </location>
</feature>
<comment type="caution">
    <text evidence="2">The sequence shown here is derived from an EMBL/GenBank/DDBJ whole genome shotgun (WGS) entry which is preliminary data.</text>
</comment>
<feature type="transmembrane region" description="Helical" evidence="1">
    <location>
        <begin position="20"/>
        <end position="41"/>
    </location>
</feature>
<reference evidence="2" key="1">
    <citation type="submission" date="2022-06" db="EMBL/GenBank/DDBJ databases">
        <title>Novel species in genus nocardia.</title>
        <authorList>
            <person name="Li F."/>
        </authorList>
    </citation>
    <scope>NUCLEOTIDE SEQUENCE</scope>
    <source>
        <strain evidence="2">CDC141</strain>
    </source>
</reference>
<keyword evidence="3" id="KW-1185">Reference proteome</keyword>
<evidence type="ECO:0000313" key="3">
    <source>
        <dbReference type="Proteomes" id="UP001139157"/>
    </source>
</evidence>
<protein>
    <submittedName>
        <fullName evidence="2">Uncharacterized protein</fullName>
    </submittedName>
</protein>
<name>A0A9X2IV34_9NOCA</name>
<keyword evidence="1" id="KW-0472">Membrane</keyword>
<dbReference type="AlphaFoldDB" id="A0A9X2IV34"/>
<sequence length="144" mass="15000">MTRITLSPTAPEIRPRSVSLAFAAVVVALLCGIAEMLLRGVAGPGAVLARLTIYGLVLAAAMWMAAGARWARTLLAVGLGTIGLVSLLAEPLTGLAANGFGELRGTPVDAATAMLRTAHVFAVLTMLAALSRADARRYFVRTRK</sequence>
<feature type="transmembrane region" description="Helical" evidence="1">
    <location>
        <begin position="47"/>
        <end position="66"/>
    </location>
</feature>
<dbReference type="Proteomes" id="UP001139157">
    <property type="component" value="Unassembled WGS sequence"/>
</dbReference>
<proteinExistence type="predicted"/>